<sequence length="123" mass="13557">MQKQALTELISYLEDVAAKVRRLEEEGDAVIETEGQLAFQAKLEEKAELLAALGEKAWKLTEAVGGELGKEIAARLEQFSMSASTSLRIGSVFFMTALLYPEDHQPGEPNDLETFITDLKGKL</sequence>
<evidence type="ECO:0000313" key="2">
    <source>
        <dbReference type="Proteomes" id="UP000428328"/>
    </source>
</evidence>
<organism evidence="1 2">
    <name type="scientific">Pseudodesulfovibrio cashew</name>
    <dbReference type="NCBI Taxonomy" id="2678688"/>
    <lineage>
        <taxon>Bacteria</taxon>
        <taxon>Pseudomonadati</taxon>
        <taxon>Thermodesulfobacteriota</taxon>
        <taxon>Desulfovibrionia</taxon>
        <taxon>Desulfovibrionales</taxon>
        <taxon>Desulfovibrionaceae</taxon>
    </lineage>
</organism>
<gene>
    <name evidence="1" type="ORF">GM415_12580</name>
</gene>
<name>A0A6I6JIM2_9BACT</name>
<proteinExistence type="predicted"/>
<keyword evidence="2" id="KW-1185">Reference proteome</keyword>
<accession>A0A6I6JIM2</accession>
<reference evidence="1 2" key="1">
    <citation type="submission" date="2019-11" db="EMBL/GenBank/DDBJ databases">
        <authorList>
            <person name="Zheng R.K."/>
            <person name="Sun C.M."/>
        </authorList>
    </citation>
    <scope>NUCLEOTIDE SEQUENCE [LARGE SCALE GENOMIC DNA]</scope>
    <source>
        <strain evidence="1 2">SRB007</strain>
    </source>
</reference>
<dbReference type="AlphaFoldDB" id="A0A6I6JIM2"/>
<evidence type="ECO:0000313" key="1">
    <source>
        <dbReference type="EMBL" id="QGY40930.1"/>
    </source>
</evidence>
<protein>
    <submittedName>
        <fullName evidence="1">Uncharacterized protein</fullName>
    </submittedName>
</protein>
<dbReference type="Proteomes" id="UP000428328">
    <property type="component" value="Chromosome"/>
</dbReference>
<dbReference type="EMBL" id="CP046400">
    <property type="protein sequence ID" value="QGY40930.1"/>
    <property type="molecule type" value="Genomic_DNA"/>
</dbReference>
<dbReference type="RefSeq" id="WP_158948702.1">
    <property type="nucleotide sequence ID" value="NZ_CP046400.1"/>
</dbReference>
<dbReference type="KEGG" id="psel:GM415_12580"/>